<feature type="non-terminal residue" evidence="3">
    <location>
        <position position="1"/>
    </location>
</feature>
<feature type="region of interest" description="Disordered" evidence="1">
    <location>
        <begin position="83"/>
        <end position="175"/>
    </location>
</feature>
<dbReference type="GO" id="GO:0005929">
    <property type="term" value="C:cilium"/>
    <property type="evidence" value="ECO:0007669"/>
    <property type="project" value="TreeGrafter"/>
</dbReference>
<reference evidence="3 4" key="1">
    <citation type="submission" date="2017-03" db="EMBL/GenBank/DDBJ databases">
        <title>Genome Survey of Euroglyphus maynei.</title>
        <authorList>
            <person name="Arlian L.G."/>
            <person name="Morgan M.S."/>
            <person name="Rider S.D."/>
        </authorList>
    </citation>
    <scope>NUCLEOTIDE SEQUENCE [LARGE SCALE GENOMIC DNA]</scope>
    <source>
        <strain evidence="3">Arlian Lab</strain>
        <tissue evidence="3">Whole body</tissue>
    </source>
</reference>
<dbReference type="SMART" id="SM01349">
    <property type="entry name" value="TOG"/>
    <property type="match status" value="1"/>
</dbReference>
<gene>
    <name evidence="3" type="ORF">BLA29_000681</name>
</gene>
<dbReference type="EMBL" id="MUJZ01006936">
    <property type="protein sequence ID" value="OTF82741.1"/>
    <property type="molecule type" value="Genomic_DNA"/>
</dbReference>
<dbReference type="Gene3D" id="1.25.10.10">
    <property type="entry name" value="Leucine-rich Repeat Variant"/>
    <property type="match status" value="1"/>
</dbReference>
<feature type="compositionally biased region" description="Basic and acidic residues" evidence="1">
    <location>
        <begin position="303"/>
        <end position="317"/>
    </location>
</feature>
<protein>
    <submittedName>
        <fullName evidence="3">Protein FAM179B-like protein</fullName>
    </submittedName>
</protein>
<dbReference type="GO" id="GO:0000226">
    <property type="term" value="P:microtubule cytoskeleton organization"/>
    <property type="evidence" value="ECO:0007669"/>
    <property type="project" value="TreeGrafter"/>
</dbReference>
<feature type="compositionally biased region" description="Polar residues" evidence="1">
    <location>
        <begin position="143"/>
        <end position="175"/>
    </location>
</feature>
<evidence type="ECO:0000313" key="4">
    <source>
        <dbReference type="Proteomes" id="UP000194236"/>
    </source>
</evidence>
<accession>A0A1Y3BP51</accession>
<keyword evidence="4" id="KW-1185">Reference proteome</keyword>
<dbReference type="Proteomes" id="UP000194236">
    <property type="component" value="Unassembled WGS sequence"/>
</dbReference>
<sequence>YYGLSPLPSFTLPAATFAPPGYLSPSYYYHYYIANGLSNSYHDLSQLQQKNMMSIMKRSGFISGSDQDQDPDIDRKLEKIENSKSNANDTNGQHGQQKIVHTEEIDGTSKKMKRSKNDKDENEKNLRKQESSKQLEPEPLTTMERSFSMPSIRTESSTENDQHLHSSQNTQDNTQVISEEVIKELGMWEQVIQEEKNQQSSGNIVFEQSTEDSNNVKQHRPSTLLPQEQSAMIARDKQLKTESKPVKIPTVNIQPSTPSVQSTFVKGNFESSAVPLEQSSSSLPPPHIDNEADQQNQSASTVELKRQESIKNVESSDKQAASKQENVDSKLPQTTVKSKLPTVTKTGPAAPTASRRMSKPAQQLYIKTTPAIPMNANIQHILGNVARTEGPFDNPYDAVKAAVIALRDHAWTTKVEGMLAVVRLATFHPHHLIRDQHQISLALASETRNLRSTVARSAIFTIGELFTKLRSQIESELDILTQALLHKVSENSVFIREDIDRALQLMIESMPQTRAALALITFGSRFDGFNYYHFLILTNYFTDHISHRNTHVRRTSAQFISSLVEKMGPMKCLLGPRDIGEHLLPAAARFIQDQSSHTRYFGRRIFATLMQHPLFDKLLRRHVSPGTYRNICGMLETIKRRGVGDPPSDLYSPTVQPKDSDPRRLIIVEATTPS</sequence>
<feature type="compositionally biased region" description="Polar residues" evidence="1">
    <location>
        <begin position="251"/>
        <end position="271"/>
    </location>
</feature>
<feature type="compositionally biased region" description="Polar residues" evidence="1">
    <location>
        <begin position="83"/>
        <end position="96"/>
    </location>
</feature>
<feature type="compositionally biased region" description="Basic and acidic residues" evidence="1">
    <location>
        <begin position="236"/>
        <end position="245"/>
    </location>
</feature>
<dbReference type="InterPro" id="IPR011989">
    <property type="entry name" value="ARM-like"/>
</dbReference>
<feature type="region of interest" description="Disordered" evidence="1">
    <location>
        <begin position="236"/>
        <end position="360"/>
    </location>
</feature>
<dbReference type="SUPFAM" id="SSF48371">
    <property type="entry name" value="ARM repeat"/>
    <property type="match status" value="1"/>
</dbReference>
<evidence type="ECO:0000256" key="1">
    <source>
        <dbReference type="SAM" id="MobiDB-lite"/>
    </source>
</evidence>
<feature type="region of interest" description="Disordered" evidence="1">
    <location>
        <begin position="643"/>
        <end position="663"/>
    </location>
</feature>
<dbReference type="GO" id="GO:0008017">
    <property type="term" value="F:microtubule binding"/>
    <property type="evidence" value="ECO:0007669"/>
    <property type="project" value="TreeGrafter"/>
</dbReference>
<dbReference type="InterPro" id="IPR034085">
    <property type="entry name" value="TOG"/>
</dbReference>
<evidence type="ECO:0000313" key="3">
    <source>
        <dbReference type="EMBL" id="OTF82741.1"/>
    </source>
</evidence>
<dbReference type="PANTHER" id="PTHR21567">
    <property type="entry name" value="CLASP"/>
    <property type="match status" value="1"/>
</dbReference>
<feature type="region of interest" description="Disordered" evidence="1">
    <location>
        <begin position="210"/>
        <end position="229"/>
    </location>
</feature>
<dbReference type="GO" id="GO:0005881">
    <property type="term" value="C:cytoplasmic microtubule"/>
    <property type="evidence" value="ECO:0007669"/>
    <property type="project" value="TreeGrafter"/>
</dbReference>
<organism evidence="3 4">
    <name type="scientific">Euroglyphus maynei</name>
    <name type="common">Mayne's house dust mite</name>
    <dbReference type="NCBI Taxonomy" id="6958"/>
    <lineage>
        <taxon>Eukaryota</taxon>
        <taxon>Metazoa</taxon>
        <taxon>Ecdysozoa</taxon>
        <taxon>Arthropoda</taxon>
        <taxon>Chelicerata</taxon>
        <taxon>Arachnida</taxon>
        <taxon>Acari</taxon>
        <taxon>Acariformes</taxon>
        <taxon>Sarcoptiformes</taxon>
        <taxon>Astigmata</taxon>
        <taxon>Psoroptidia</taxon>
        <taxon>Analgoidea</taxon>
        <taxon>Pyroglyphidae</taxon>
        <taxon>Pyroglyphinae</taxon>
        <taxon>Euroglyphus</taxon>
    </lineage>
</organism>
<dbReference type="OrthoDB" id="63891at2759"/>
<dbReference type="AlphaFoldDB" id="A0A1Y3BP51"/>
<feature type="compositionally biased region" description="Basic and acidic residues" evidence="1">
    <location>
        <begin position="100"/>
        <end position="136"/>
    </location>
</feature>
<feature type="domain" description="TOG" evidence="2">
    <location>
        <begin position="388"/>
        <end position="644"/>
    </location>
</feature>
<dbReference type="PANTHER" id="PTHR21567:SF87">
    <property type="entry name" value="CRESCERIN-LIKE PROTEIN CHE-12"/>
    <property type="match status" value="1"/>
</dbReference>
<proteinExistence type="predicted"/>
<evidence type="ECO:0000259" key="2">
    <source>
        <dbReference type="SMART" id="SM01349"/>
    </source>
</evidence>
<name>A0A1Y3BP51_EURMA</name>
<feature type="compositionally biased region" description="Polar residues" evidence="1">
    <location>
        <begin position="331"/>
        <end position="345"/>
    </location>
</feature>
<dbReference type="InterPro" id="IPR016024">
    <property type="entry name" value="ARM-type_fold"/>
</dbReference>
<comment type="caution">
    <text evidence="3">The sequence shown here is derived from an EMBL/GenBank/DDBJ whole genome shotgun (WGS) entry which is preliminary data.</text>
</comment>